<dbReference type="Proteomes" id="UP000326924">
    <property type="component" value="Unassembled WGS sequence"/>
</dbReference>
<feature type="chain" id="PRO_5023866624" description="Secreted protein" evidence="1">
    <location>
        <begin position="26"/>
        <end position="238"/>
    </location>
</feature>
<evidence type="ECO:0000313" key="3">
    <source>
        <dbReference type="Proteomes" id="UP000326924"/>
    </source>
</evidence>
<reference evidence="2 3" key="1">
    <citation type="submission" date="2019-09" db="EMBL/GenBank/DDBJ databases">
        <title>Draft genome of the ectomycorrhizal ascomycete Sphaerosporella brunnea.</title>
        <authorList>
            <consortium name="DOE Joint Genome Institute"/>
            <person name="Benucci G.M."/>
            <person name="Marozzi G."/>
            <person name="Antonielli L."/>
            <person name="Sanchez S."/>
            <person name="Marco P."/>
            <person name="Wang X."/>
            <person name="Falini L.B."/>
            <person name="Barry K."/>
            <person name="Haridas S."/>
            <person name="Lipzen A."/>
            <person name="Labutti K."/>
            <person name="Grigoriev I.V."/>
            <person name="Murat C."/>
            <person name="Martin F."/>
            <person name="Albertini E."/>
            <person name="Donnini D."/>
            <person name="Bonito G."/>
        </authorList>
    </citation>
    <scope>NUCLEOTIDE SEQUENCE [LARGE SCALE GENOMIC DNA]</scope>
    <source>
        <strain evidence="2 3">Sb_GMNB300</strain>
    </source>
</reference>
<name>A0A5J5EKG5_9PEZI</name>
<dbReference type="EMBL" id="VXIS01000256">
    <property type="protein sequence ID" value="KAA8895577.1"/>
    <property type="molecule type" value="Genomic_DNA"/>
</dbReference>
<organism evidence="2 3">
    <name type="scientific">Sphaerosporella brunnea</name>
    <dbReference type="NCBI Taxonomy" id="1250544"/>
    <lineage>
        <taxon>Eukaryota</taxon>
        <taxon>Fungi</taxon>
        <taxon>Dikarya</taxon>
        <taxon>Ascomycota</taxon>
        <taxon>Pezizomycotina</taxon>
        <taxon>Pezizomycetes</taxon>
        <taxon>Pezizales</taxon>
        <taxon>Pyronemataceae</taxon>
        <taxon>Sphaerosporella</taxon>
    </lineage>
</organism>
<accession>A0A5J5EKG5</accession>
<sequence length="238" mass="25689">MGASHTSGQKPKLLLGLLSHAFVLSSQISKVVVVLDFVVNLIDHEVELIRQIGEVIVVLNDLSLIVHKVALSQGIVEVEAIFMLDNLGLIGVLGLVLSRHLNLRLLSLRPITRMIRALALASPGTLGQPQRLLPIGGALANPQAVLAAAPKQLGTLCDVLICHRALAVPGTRLHVVRLFVCQPKARLSERSVGLTFLTCPARFLSWRKGGTKVAVRNTERTMLLFFFASLSTVGQLAQ</sequence>
<keyword evidence="3" id="KW-1185">Reference proteome</keyword>
<dbReference type="AlphaFoldDB" id="A0A5J5EKG5"/>
<keyword evidence="1" id="KW-0732">Signal</keyword>
<evidence type="ECO:0000256" key="1">
    <source>
        <dbReference type="SAM" id="SignalP"/>
    </source>
</evidence>
<dbReference type="InParanoid" id="A0A5J5EKG5"/>
<evidence type="ECO:0008006" key="4">
    <source>
        <dbReference type="Google" id="ProtNLM"/>
    </source>
</evidence>
<gene>
    <name evidence="2" type="ORF">FN846DRAFT_894031</name>
</gene>
<protein>
    <recommendedName>
        <fullName evidence="4">Secreted protein</fullName>
    </recommendedName>
</protein>
<feature type="signal peptide" evidence="1">
    <location>
        <begin position="1"/>
        <end position="25"/>
    </location>
</feature>
<proteinExistence type="predicted"/>
<comment type="caution">
    <text evidence="2">The sequence shown here is derived from an EMBL/GenBank/DDBJ whole genome shotgun (WGS) entry which is preliminary data.</text>
</comment>
<evidence type="ECO:0000313" key="2">
    <source>
        <dbReference type="EMBL" id="KAA8895577.1"/>
    </source>
</evidence>